<evidence type="ECO:0000313" key="2">
    <source>
        <dbReference type="Proteomes" id="UP001241092"/>
    </source>
</evidence>
<accession>A0AAI8TUW4</accession>
<evidence type="ECO:0000313" key="1">
    <source>
        <dbReference type="EMBL" id="BDY28987.1"/>
    </source>
</evidence>
<reference evidence="1" key="1">
    <citation type="submission" date="2023-03" db="EMBL/GenBank/DDBJ databases">
        <title>Draft genome sequence of a Mycolicibacterium mageritense strain H4_3_1 isolated from a hybrid biological-inorganic system reactor.</title>
        <authorList>
            <person name="Feng X."/>
            <person name="Kazama D."/>
            <person name="Sato K."/>
            <person name="Kobayashi H."/>
        </authorList>
    </citation>
    <scope>NUCLEOTIDE SEQUENCE</scope>
    <source>
        <strain evidence="1">H4_3_1</strain>
    </source>
</reference>
<gene>
    <name evidence="1" type="ORF">hbim_02923</name>
</gene>
<proteinExistence type="predicted"/>
<organism evidence="1 2">
    <name type="scientific">Mycolicibacterium mageritense</name>
    <name type="common">Mycobacterium mageritense</name>
    <dbReference type="NCBI Taxonomy" id="53462"/>
    <lineage>
        <taxon>Bacteria</taxon>
        <taxon>Bacillati</taxon>
        <taxon>Actinomycetota</taxon>
        <taxon>Actinomycetes</taxon>
        <taxon>Mycobacteriales</taxon>
        <taxon>Mycobacteriaceae</taxon>
        <taxon>Mycolicibacterium</taxon>
    </lineage>
</organism>
<evidence type="ECO:0008006" key="3">
    <source>
        <dbReference type="Google" id="ProtNLM"/>
    </source>
</evidence>
<dbReference type="Proteomes" id="UP001241092">
    <property type="component" value="Chromosome"/>
</dbReference>
<dbReference type="AlphaFoldDB" id="A0AAI8TUW4"/>
<dbReference type="EMBL" id="AP027452">
    <property type="protein sequence ID" value="BDY28987.1"/>
    <property type="molecule type" value="Genomic_DNA"/>
</dbReference>
<sequence length="96" mass="10807">MQRATNVNSHALAEYGRMLSFVARWAPFDHGDEYILPEFGIAPSTFYRRVLAFVQKAPPQAMRESDRERVLGICSAKLAELGFSDQTHAASHPQRS</sequence>
<name>A0AAI8TUW4_MYCME</name>
<protein>
    <recommendedName>
        <fullName evidence="3">DUF3263 domain-containing protein</fullName>
    </recommendedName>
</protein>